<proteinExistence type="predicted"/>
<name>A0AAU9WR51_9CNID</name>
<protein>
    <submittedName>
        <fullName evidence="1">Uncharacterized protein</fullName>
    </submittedName>
</protein>
<dbReference type="AlphaFoldDB" id="A0AAU9WR51"/>
<feature type="non-terminal residue" evidence="1">
    <location>
        <position position="1"/>
    </location>
</feature>
<dbReference type="EMBL" id="CALNXJ010000019">
    <property type="protein sequence ID" value="CAH3122653.1"/>
    <property type="molecule type" value="Genomic_DNA"/>
</dbReference>
<reference evidence="1 2" key="1">
    <citation type="submission" date="2022-05" db="EMBL/GenBank/DDBJ databases">
        <authorList>
            <consortium name="Genoscope - CEA"/>
            <person name="William W."/>
        </authorList>
    </citation>
    <scope>NUCLEOTIDE SEQUENCE [LARGE SCALE GENOMIC DNA]</scope>
</reference>
<comment type="caution">
    <text evidence="1">The sequence shown here is derived from an EMBL/GenBank/DDBJ whole genome shotgun (WGS) entry which is preliminary data.</text>
</comment>
<keyword evidence="2" id="KW-1185">Reference proteome</keyword>
<evidence type="ECO:0000313" key="2">
    <source>
        <dbReference type="Proteomes" id="UP001159428"/>
    </source>
</evidence>
<gene>
    <name evidence="1" type="ORF">PMEA_00009725</name>
</gene>
<organism evidence="1 2">
    <name type="scientific">Pocillopora meandrina</name>
    <dbReference type="NCBI Taxonomy" id="46732"/>
    <lineage>
        <taxon>Eukaryota</taxon>
        <taxon>Metazoa</taxon>
        <taxon>Cnidaria</taxon>
        <taxon>Anthozoa</taxon>
        <taxon>Hexacorallia</taxon>
        <taxon>Scleractinia</taxon>
        <taxon>Astrocoeniina</taxon>
        <taxon>Pocilloporidae</taxon>
        <taxon>Pocillopora</taxon>
    </lineage>
</organism>
<evidence type="ECO:0000313" key="1">
    <source>
        <dbReference type="EMBL" id="CAH3122653.1"/>
    </source>
</evidence>
<dbReference type="Proteomes" id="UP001159428">
    <property type="component" value="Unassembled WGS sequence"/>
</dbReference>
<accession>A0AAU9WR51</accession>
<sequence>NPRKDKSSKIWTAEQELKFLSSSCDAADASDSHSFHRCKNRTRKTLSSMEVTRLNEQSIDRFQHQWIMDDDLTYSSNTGVNWLIYQEGQGMFCLFCRKHGTSVTKTRPRSITSSQQLDLNGKRSKIMPIHNNTQQP</sequence>